<dbReference type="PANTHER" id="PTHR45138">
    <property type="entry name" value="REGULATORY COMPONENTS OF SENSORY TRANSDUCTION SYSTEM"/>
    <property type="match status" value="1"/>
</dbReference>
<keyword evidence="5" id="KW-1185">Reference proteome</keyword>
<dbReference type="InterPro" id="IPR029787">
    <property type="entry name" value="Nucleotide_cyclase"/>
</dbReference>
<name>A0ABN4YDB3_9GAMM</name>
<dbReference type="PANTHER" id="PTHR45138:SF9">
    <property type="entry name" value="DIGUANYLATE CYCLASE DGCM-RELATED"/>
    <property type="match status" value="1"/>
</dbReference>
<gene>
    <name evidence="4" type="ORF">SJ2017_2135</name>
</gene>
<dbReference type="InterPro" id="IPR043128">
    <property type="entry name" value="Rev_trsase/Diguanyl_cyclase"/>
</dbReference>
<dbReference type="Gene3D" id="3.30.70.270">
    <property type="match status" value="1"/>
</dbReference>
<dbReference type="EC" id="2.7.7.65" evidence="1"/>
<sequence>MPKINIDSSYGVIIIQDMNAVHVDERYAQIYGYNSAKELLTSIDSFLDLLPAENHQIATQNYHDIVNGTLYPRGHTFVNIDRNGREFTVFSVDHLIEWHGRPALQVTVIDLSALVEANKRIREKDLMYKRLITQSGQGIMVHREFKPLMVNQACVKHLHADSIEQVMSLSSLLTLIPETVQQQAKQHYQDIVNGVAVGSNSVVENICFDGIHRFFNIYDNLIEWDGEPAVQVVMEDVTEKVQLEKELAFKASHDGLTHLLNRSAVQEWLQKHIEISDQLTCVLLDIDNFKLVNDTHGHHNGDLVIQALAEIIRDAFADHSGAVGRWGGEEFIAFLPSANEQGALQTAEVIRSRFAERHFNDSTHTFSVSVSIGLAESSDCRMINDVENLIKLTDKRLYIAKSQGKNTICSEG</sequence>
<dbReference type="NCBIfam" id="TIGR00229">
    <property type="entry name" value="sensory_box"/>
    <property type="match status" value="1"/>
</dbReference>
<dbReference type="RefSeq" id="WP_218919235.1">
    <property type="nucleotide sequence ID" value="NZ_CP020472.1"/>
</dbReference>
<evidence type="ECO:0000256" key="1">
    <source>
        <dbReference type="ARBA" id="ARBA00012528"/>
    </source>
</evidence>
<dbReference type="InterPro" id="IPR035965">
    <property type="entry name" value="PAS-like_dom_sf"/>
</dbReference>
<dbReference type="NCBIfam" id="TIGR00254">
    <property type="entry name" value="GGDEF"/>
    <property type="match status" value="1"/>
</dbReference>
<comment type="catalytic activity">
    <reaction evidence="2">
        <text>2 GTP = 3',3'-c-di-GMP + 2 diphosphate</text>
        <dbReference type="Rhea" id="RHEA:24898"/>
        <dbReference type="ChEBI" id="CHEBI:33019"/>
        <dbReference type="ChEBI" id="CHEBI:37565"/>
        <dbReference type="ChEBI" id="CHEBI:58805"/>
        <dbReference type="EC" id="2.7.7.65"/>
    </reaction>
</comment>
<protein>
    <recommendedName>
        <fullName evidence="1">diguanylate cyclase</fullName>
        <ecNumber evidence="1">2.7.7.65</ecNumber>
    </recommendedName>
</protein>
<dbReference type="EMBL" id="CP020472">
    <property type="protein sequence ID" value="ARD22433.1"/>
    <property type="molecule type" value="Genomic_DNA"/>
</dbReference>
<dbReference type="Pfam" id="PF00990">
    <property type="entry name" value="GGDEF"/>
    <property type="match status" value="1"/>
</dbReference>
<evidence type="ECO:0000313" key="5">
    <source>
        <dbReference type="Proteomes" id="UP000191820"/>
    </source>
</evidence>
<accession>A0ABN4YDB3</accession>
<dbReference type="SUPFAM" id="SSF55785">
    <property type="entry name" value="PYP-like sensor domain (PAS domain)"/>
    <property type="match status" value="2"/>
</dbReference>
<dbReference type="Proteomes" id="UP000191820">
    <property type="component" value="Chromosome"/>
</dbReference>
<dbReference type="InterPro" id="IPR000160">
    <property type="entry name" value="GGDEF_dom"/>
</dbReference>
<evidence type="ECO:0000256" key="2">
    <source>
        <dbReference type="ARBA" id="ARBA00034247"/>
    </source>
</evidence>
<evidence type="ECO:0000313" key="4">
    <source>
        <dbReference type="EMBL" id="ARD22433.1"/>
    </source>
</evidence>
<dbReference type="CDD" id="cd01949">
    <property type="entry name" value="GGDEF"/>
    <property type="match status" value="1"/>
</dbReference>
<dbReference type="InterPro" id="IPR050469">
    <property type="entry name" value="Diguanylate_Cyclase"/>
</dbReference>
<dbReference type="SUPFAM" id="SSF55073">
    <property type="entry name" value="Nucleotide cyclase"/>
    <property type="match status" value="1"/>
</dbReference>
<dbReference type="Gene3D" id="3.30.450.20">
    <property type="entry name" value="PAS domain"/>
    <property type="match status" value="1"/>
</dbReference>
<reference evidence="4 5" key="1">
    <citation type="submission" date="2017-03" db="EMBL/GenBank/DDBJ databases">
        <title>Genome sequencing of Shewanella japonica KCTC 22435.</title>
        <authorList>
            <person name="Kim K.M."/>
        </authorList>
    </citation>
    <scope>NUCLEOTIDE SEQUENCE [LARGE SCALE GENOMIC DNA]</scope>
    <source>
        <strain evidence="4 5">KCTC 22435</strain>
    </source>
</reference>
<organism evidence="4 5">
    <name type="scientific">Shewanella japonica</name>
    <dbReference type="NCBI Taxonomy" id="93973"/>
    <lineage>
        <taxon>Bacteria</taxon>
        <taxon>Pseudomonadati</taxon>
        <taxon>Pseudomonadota</taxon>
        <taxon>Gammaproteobacteria</taxon>
        <taxon>Alteromonadales</taxon>
        <taxon>Shewanellaceae</taxon>
        <taxon>Shewanella</taxon>
    </lineage>
</organism>
<dbReference type="PROSITE" id="PS50887">
    <property type="entry name" value="GGDEF"/>
    <property type="match status" value="1"/>
</dbReference>
<proteinExistence type="predicted"/>
<evidence type="ECO:0000259" key="3">
    <source>
        <dbReference type="PROSITE" id="PS50887"/>
    </source>
</evidence>
<feature type="domain" description="GGDEF" evidence="3">
    <location>
        <begin position="277"/>
        <end position="412"/>
    </location>
</feature>
<dbReference type="SMART" id="SM00267">
    <property type="entry name" value="GGDEF"/>
    <property type="match status" value="1"/>
</dbReference>
<dbReference type="InterPro" id="IPR000014">
    <property type="entry name" value="PAS"/>
</dbReference>